<keyword evidence="1" id="KW-0175">Coiled coil</keyword>
<keyword evidence="3" id="KW-0812">Transmembrane</keyword>
<evidence type="ECO:0000313" key="4">
    <source>
        <dbReference type="EMBL" id="KAA6383714.1"/>
    </source>
</evidence>
<evidence type="ECO:0000256" key="3">
    <source>
        <dbReference type="SAM" id="Phobius"/>
    </source>
</evidence>
<dbReference type="AlphaFoldDB" id="A0A5J4VMM8"/>
<keyword evidence="3" id="KW-0472">Membrane</keyword>
<feature type="region of interest" description="Disordered" evidence="2">
    <location>
        <begin position="87"/>
        <end position="138"/>
    </location>
</feature>
<sequence>MTQQQFNAHRDFWSQRSCTLRYIGLRANGEHHRGFGEGLLNVSIFIYRHANHEYLTVNDWKAFWSELDTDLYLGTVRMELDEDDNHNHHYDHDQDHDHNLRNDRERNGGDNQLDLGRGRKKGSVISSEGSGNGQNNEDWAEGLHREIERQQLRQFRVQRNRRERTLPLIQTVIGALVYWVAIRTAYEEAFHRILNISLNLDKESSVSWTCPESINQERDIPIINFRTAQQLLAAQDNQEQLNQQVNIQIQQQINQLHEVNREIQNQQQEVIINNIQNELRQEIEVIDLEQNTQQNTENIPLNEQGDTNN</sequence>
<evidence type="ECO:0000256" key="2">
    <source>
        <dbReference type="SAM" id="MobiDB-lite"/>
    </source>
</evidence>
<reference evidence="4 5" key="1">
    <citation type="submission" date="2019-03" db="EMBL/GenBank/DDBJ databases">
        <title>Single cell metagenomics reveals metabolic interactions within the superorganism composed of flagellate Streblomastix strix and complex community of Bacteroidetes bacteria on its surface.</title>
        <authorList>
            <person name="Treitli S.C."/>
            <person name="Kolisko M."/>
            <person name="Husnik F."/>
            <person name="Keeling P."/>
            <person name="Hampl V."/>
        </authorList>
    </citation>
    <scope>NUCLEOTIDE SEQUENCE [LARGE SCALE GENOMIC DNA]</scope>
    <source>
        <strain evidence="4">ST1C</strain>
    </source>
</reference>
<dbReference type="Proteomes" id="UP000324800">
    <property type="component" value="Unassembled WGS sequence"/>
</dbReference>
<evidence type="ECO:0000313" key="5">
    <source>
        <dbReference type="Proteomes" id="UP000324800"/>
    </source>
</evidence>
<gene>
    <name evidence="4" type="ORF">EZS28_020761</name>
</gene>
<accession>A0A5J4VMM8</accession>
<dbReference type="EMBL" id="SNRW01006108">
    <property type="protein sequence ID" value="KAA6383714.1"/>
    <property type="molecule type" value="Genomic_DNA"/>
</dbReference>
<feature type="transmembrane region" description="Helical" evidence="3">
    <location>
        <begin position="166"/>
        <end position="186"/>
    </location>
</feature>
<feature type="coiled-coil region" evidence="1">
    <location>
        <begin position="242"/>
        <end position="292"/>
    </location>
</feature>
<name>A0A5J4VMM8_9EUKA</name>
<feature type="compositionally biased region" description="Polar residues" evidence="2">
    <location>
        <begin position="124"/>
        <end position="137"/>
    </location>
</feature>
<evidence type="ECO:0000256" key="1">
    <source>
        <dbReference type="SAM" id="Coils"/>
    </source>
</evidence>
<proteinExistence type="predicted"/>
<feature type="compositionally biased region" description="Basic and acidic residues" evidence="2">
    <location>
        <begin position="87"/>
        <end position="108"/>
    </location>
</feature>
<organism evidence="4 5">
    <name type="scientific">Streblomastix strix</name>
    <dbReference type="NCBI Taxonomy" id="222440"/>
    <lineage>
        <taxon>Eukaryota</taxon>
        <taxon>Metamonada</taxon>
        <taxon>Preaxostyla</taxon>
        <taxon>Oxymonadida</taxon>
        <taxon>Streblomastigidae</taxon>
        <taxon>Streblomastix</taxon>
    </lineage>
</organism>
<protein>
    <submittedName>
        <fullName evidence="4">Uncharacterized protein</fullName>
    </submittedName>
</protein>
<keyword evidence="3" id="KW-1133">Transmembrane helix</keyword>
<comment type="caution">
    <text evidence="4">The sequence shown here is derived from an EMBL/GenBank/DDBJ whole genome shotgun (WGS) entry which is preliminary data.</text>
</comment>